<keyword evidence="3" id="KW-0136">Cellulose degradation</keyword>
<evidence type="ECO:0000256" key="1">
    <source>
        <dbReference type="PIRSR" id="PIRSR001100-1"/>
    </source>
</evidence>
<keyword evidence="3 4" id="KW-0378">Hydrolase</keyword>
<reference evidence="4 5" key="1">
    <citation type="submission" date="2020-02" db="EMBL/GenBank/DDBJ databases">
        <title>Whole-genome analyses of novel actinobacteria.</title>
        <authorList>
            <person name="Sahin N."/>
        </authorList>
    </citation>
    <scope>NUCLEOTIDE SEQUENCE [LARGE SCALE GENOMIC DNA]</scope>
    <source>
        <strain evidence="4 5">A7024</strain>
    </source>
</reference>
<feature type="binding site" evidence="2">
    <location>
        <position position="247"/>
    </location>
    <ligand>
        <name>substrate</name>
    </ligand>
</feature>
<dbReference type="GO" id="GO:0030245">
    <property type="term" value="P:cellulose catabolic process"/>
    <property type="evidence" value="ECO:0007669"/>
    <property type="project" value="UniProtKB-KW"/>
</dbReference>
<protein>
    <recommendedName>
        <fullName evidence="3">Glucanase</fullName>
        <ecNumber evidence="3">3.2.1.-</ecNumber>
    </recommendedName>
</protein>
<dbReference type="EC" id="3.2.1.-" evidence="3"/>
<dbReference type="InterPro" id="IPR016288">
    <property type="entry name" value="Beta_cellobiohydrolase"/>
</dbReference>
<dbReference type="PIRSF" id="PIRSF001100">
    <property type="entry name" value="Beta_cellobiohydrolase"/>
    <property type="match status" value="1"/>
</dbReference>
<feature type="binding site" evidence="2">
    <location>
        <position position="175"/>
    </location>
    <ligand>
        <name>substrate</name>
    </ligand>
</feature>
<keyword evidence="3" id="KW-0119">Carbohydrate metabolism</keyword>
<dbReference type="SUPFAM" id="SSF51989">
    <property type="entry name" value="Glycosyl hydrolases family 6, cellulases"/>
    <property type="match status" value="1"/>
</dbReference>
<dbReference type="Pfam" id="PF01341">
    <property type="entry name" value="Glyco_hydro_6"/>
    <property type="match status" value="1"/>
</dbReference>
<dbReference type="AlphaFoldDB" id="A0A6G4U9R3"/>
<feature type="binding site" evidence="2">
    <location>
        <position position="148"/>
    </location>
    <ligand>
        <name>substrate</name>
    </ligand>
</feature>
<evidence type="ECO:0000256" key="2">
    <source>
        <dbReference type="PIRSR" id="PIRSR001100-2"/>
    </source>
</evidence>
<feature type="binding site" evidence="2">
    <location>
        <position position="145"/>
    </location>
    <ligand>
        <name>substrate</name>
    </ligand>
</feature>
<feature type="active site" description="Proton acceptor" evidence="1">
    <location>
        <position position="249"/>
    </location>
</feature>
<gene>
    <name evidence="4" type="ORF">G5C51_34410</name>
</gene>
<evidence type="ECO:0000313" key="5">
    <source>
        <dbReference type="Proteomes" id="UP000481583"/>
    </source>
</evidence>
<name>A0A6G4U9R3_9ACTN</name>
<feature type="binding site" evidence="2">
    <location>
        <position position="215"/>
    </location>
    <ligand>
        <name>substrate</name>
    </ligand>
</feature>
<proteinExistence type="inferred from homology"/>
<dbReference type="PANTHER" id="PTHR34876">
    <property type="match status" value="1"/>
</dbReference>
<dbReference type="EMBL" id="JAAKZV010000246">
    <property type="protein sequence ID" value="NGN68969.1"/>
    <property type="molecule type" value="Genomic_DNA"/>
</dbReference>
<evidence type="ECO:0000313" key="4">
    <source>
        <dbReference type="EMBL" id="NGN68969.1"/>
    </source>
</evidence>
<dbReference type="PANTHER" id="PTHR34876:SF4">
    <property type="entry name" value="1,4-BETA-D-GLUCAN CELLOBIOHYDROLASE C-RELATED"/>
    <property type="match status" value="1"/>
</dbReference>
<dbReference type="Gene3D" id="3.20.20.40">
    <property type="entry name" value="1, 4-beta cellobiohydrolase"/>
    <property type="match status" value="1"/>
</dbReference>
<keyword evidence="5" id="KW-1185">Reference proteome</keyword>
<dbReference type="GO" id="GO:0004553">
    <property type="term" value="F:hydrolase activity, hydrolyzing O-glycosyl compounds"/>
    <property type="evidence" value="ECO:0007669"/>
    <property type="project" value="InterPro"/>
</dbReference>
<feature type="active site" description="Proton donor" evidence="1">
    <location>
        <position position="103"/>
    </location>
</feature>
<feature type="binding site" evidence="2">
    <location>
        <position position="29"/>
    </location>
    <ligand>
        <name>substrate</name>
    </ligand>
</feature>
<keyword evidence="3" id="KW-0624">Polysaccharide degradation</keyword>
<dbReference type="PRINTS" id="PR00733">
    <property type="entry name" value="GLHYDRLASE6"/>
</dbReference>
<accession>A0A6G4U9R3</accession>
<dbReference type="InterPro" id="IPR036434">
    <property type="entry name" value="Beta_cellobiohydrolase_sf"/>
</dbReference>
<dbReference type="Proteomes" id="UP000481583">
    <property type="component" value="Unassembled WGS sequence"/>
</dbReference>
<comment type="caution">
    <text evidence="4">The sequence shown here is derived from an EMBL/GenBank/DDBJ whole genome shotgun (WGS) entry which is preliminary data.</text>
</comment>
<evidence type="ECO:0000256" key="3">
    <source>
        <dbReference type="RuleBase" id="RU361186"/>
    </source>
</evidence>
<comment type="similarity">
    <text evidence="3">Belongs to the glycosyl hydrolase family 6.</text>
</comment>
<keyword evidence="3" id="KW-0326">Glycosidase</keyword>
<sequence>MKRWVAANPADSRQPVINDRIASQPQARWLSAFKPDTVQQEVADYVTAAGDQVPVLSVYGITNRDCGGPSSGGAPDLAAYKGWVEKIAAGLGDHKVLIILETDSLALQTCLSADELAARNAALHDAVRTIKTADPAARVYLDGGHSGWNPAADQAARLKAAGVTDADGVYTNVSNFNPTDAEVAYGKQILDAIGDPDLGLVVDTSRNGNGSNGEWCDPSGRALGQNPALEPGDAAVDAYLWVKPPGEADGCAAPAGQFDPALAHALATN</sequence>
<organism evidence="4 5">
    <name type="scientific">Streptomyces coryli</name>
    <dbReference type="NCBI Taxonomy" id="1128680"/>
    <lineage>
        <taxon>Bacteria</taxon>
        <taxon>Bacillati</taxon>
        <taxon>Actinomycetota</taxon>
        <taxon>Actinomycetes</taxon>
        <taxon>Kitasatosporales</taxon>
        <taxon>Streptomycetaceae</taxon>
        <taxon>Streptomyces</taxon>
    </lineage>
</organism>
<feature type="binding site" evidence="2">
    <location>
        <position position="243"/>
    </location>
    <ligand>
        <name>substrate</name>
    </ligand>
</feature>